<proteinExistence type="predicted"/>
<dbReference type="Proteomes" id="UP000187209">
    <property type="component" value="Unassembled WGS sequence"/>
</dbReference>
<evidence type="ECO:0000313" key="3">
    <source>
        <dbReference type="Proteomes" id="UP000187209"/>
    </source>
</evidence>
<keyword evidence="1" id="KW-0175">Coiled coil</keyword>
<gene>
    <name evidence="2" type="ORF">SteCoe_18046</name>
</gene>
<reference evidence="2 3" key="1">
    <citation type="submission" date="2016-11" db="EMBL/GenBank/DDBJ databases">
        <title>The macronuclear genome of Stentor coeruleus: a giant cell with tiny introns.</title>
        <authorList>
            <person name="Slabodnick M."/>
            <person name="Ruby J.G."/>
            <person name="Reiff S.B."/>
            <person name="Swart E.C."/>
            <person name="Gosai S."/>
            <person name="Prabakaran S."/>
            <person name="Witkowska E."/>
            <person name="Larue G.E."/>
            <person name="Fisher S."/>
            <person name="Freeman R.M."/>
            <person name="Gunawardena J."/>
            <person name="Chu W."/>
            <person name="Stover N.A."/>
            <person name="Gregory B.D."/>
            <person name="Nowacki M."/>
            <person name="Derisi J."/>
            <person name="Roy S.W."/>
            <person name="Marshall W.F."/>
            <person name="Sood P."/>
        </authorList>
    </citation>
    <scope>NUCLEOTIDE SEQUENCE [LARGE SCALE GENOMIC DNA]</scope>
    <source>
        <strain evidence="2">WM001</strain>
    </source>
</reference>
<evidence type="ECO:0000256" key="1">
    <source>
        <dbReference type="SAM" id="Coils"/>
    </source>
</evidence>
<protein>
    <submittedName>
        <fullName evidence="2">Uncharacterized protein</fullName>
    </submittedName>
</protein>
<feature type="coiled-coil region" evidence="1">
    <location>
        <begin position="78"/>
        <end position="180"/>
    </location>
</feature>
<organism evidence="2 3">
    <name type="scientific">Stentor coeruleus</name>
    <dbReference type="NCBI Taxonomy" id="5963"/>
    <lineage>
        <taxon>Eukaryota</taxon>
        <taxon>Sar</taxon>
        <taxon>Alveolata</taxon>
        <taxon>Ciliophora</taxon>
        <taxon>Postciliodesmatophora</taxon>
        <taxon>Heterotrichea</taxon>
        <taxon>Heterotrichida</taxon>
        <taxon>Stentoridae</taxon>
        <taxon>Stentor</taxon>
    </lineage>
</organism>
<feature type="coiled-coil region" evidence="1">
    <location>
        <begin position="341"/>
        <end position="368"/>
    </location>
</feature>
<comment type="caution">
    <text evidence="2">The sequence shown here is derived from an EMBL/GenBank/DDBJ whole genome shotgun (WGS) entry which is preliminary data.</text>
</comment>
<accession>A0A1R2BXG5</accession>
<sequence length="582" mass="68806">MFNSNVTVKSILLDMSSPKQRIQKLKKDIQTLSQQFTTNVEKKVFKLPLQAIKNSQDQERDEMQQKINSFRIAVNGREQTLQSQLKELQQKLRSLAIKKQNEVNTSKLTKDSYKKKIDKLRLDLQKNNDEYQIALVSEQEKQRIHEGKVLAKAQVYAESLKPLEQEMTMLEKVREIIENQFIGFQEKEQALSSTISMCKEDIYIILGKKLEYISLREECDAKNDFFVEEYMDELAYFKEQDEYYRKILSNTNMIIKYKEEVQRLQSKLSLSLVKIINNQEKLSQCIEDIEDIINFSSEIKNSLELGQIEDNLTKKCADLDVENIENCLLAMNSLEKFDIDEEILRIQLNEMKNIENQLRQEFEVEEKLFSESIIMRKYEKNNTENEEEDFRVRKLEFRNKMAAISQWKEEVESIISQNMPNYGFFVEDKTIIQEFFINAGKTQNLEGKKDLEVLANAYFNKVNIRNSMIQNYTSQLKEKLFLKQKYTQKTFKKKIEILNLRLEITRAKQQVQILLDKEKTIKSEYPVLSKNSIIQTFLTIKCNISYCDLLITSYKKSVDSLKLLIKHIESQLRTLKKKKSFN</sequence>
<dbReference type="EMBL" id="MPUH01000379">
    <property type="protein sequence ID" value="OMJ81479.1"/>
    <property type="molecule type" value="Genomic_DNA"/>
</dbReference>
<name>A0A1R2BXG5_9CILI</name>
<keyword evidence="3" id="KW-1185">Reference proteome</keyword>
<dbReference type="AlphaFoldDB" id="A0A1R2BXG5"/>
<evidence type="ECO:0000313" key="2">
    <source>
        <dbReference type="EMBL" id="OMJ81479.1"/>
    </source>
</evidence>